<organism evidence="3 4">
    <name type="scientific">Azoarcus sp. (strain BH72)</name>
    <dbReference type="NCBI Taxonomy" id="418699"/>
    <lineage>
        <taxon>Bacteria</taxon>
        <taxon>Pseudomonadati</taxon>
        <taxon>Pseudomonadota</taxon>
        <taxon>Betaproteobacteria</taxon>
        <taxon>Rhodocyclales</taxon>
        <taxon>Zoogloeaceae</taxon>
        <taxon>Azoarcus</taxon>
    </lineage>
</organism>
<feature type="coiled-coil region" evidence="1">
    <location>
        <begin position="188"/>
        <end position="219"/>
    </location>
</feature>
<dbReference type="HOGENOM" id="CLU_013850_1_2_4"/>
<name>A1K4Y4_AZOSB</name>
<proteinExistence type="predicted"/>
<dbReference type="eggNOG" id="COG1463">
    <property type="taxonomic scope" value="Bacteria"/>
</dbReference>
<dbReference type="Proteomes" id="UP000002588">
    <property type="component" value="Chromosome"/>
</dbReference>
<dbReference type="OrthoDB" id="5294672at2"/>
<evidence type="ECO:0000313" key="4">
    <source>
        <dbReference type="Proteomes" id="UP000002588"/>
    </source>
</evidence>
<sequence length="313" mass="33913">METRAHHVLIGLFTVLVVGAALSFALWLGKVDSDTQFNLYDVVFEEAVNGLSKGSTVEFNGIKIGEVSNLRLDPKDPRRVLARIRVDSAAPIRSDTRARLAPQGITGIYTIRLSSGNDPGSVALEPRQGEVPVIIADPSPLSRLLANGEDVMVNVNELLMQARVLFSAENAASLGRTLGHLEQTTGALAAQREDMGRALRELARASEQANAALAEATKMMSATNRLIDTQGKETLQSAQRSMAAFEQAMQTVDKLVADNRGQLDSGMRGIADLGPALSELRRTLASLRTITRQLEDRPADYLLGLEPTREFQP</sequence>
<evidence type="ECO:0000259" key="2">
    <source>
        <dbReference type="Pfam" id="PF02470"/>
    </source>
</evidence>
<reference evidence="3 4" key="1">
    <citation type="journal article" date="2006" name="Nat. Biotechnol.">
        <title>Complete genome of the mutualistic, N2-fixing grass endophyte Azoarcus sp. strain BH72.</title>
        <authorList>
            <person name="Krause A."/>
            <person name="Ramakumar A."/>
            <person name="Bartels D."/>
            <person name="Battistoni F."/>
            <person name="Bekel T."/>
            <person name="Boch J."/>
            <person name="Boehm M."/>
            <person name="Friedrich F."/>
            <person name="Hurek T."/>
            <person name="Krause L."/>
            <person name="Linke B."/>
            <person name="McHardy A.C."/>
            <person name="Sarkar A."/>
            <person name="Schneiker S."/>
            <person name="Syed A.A."/>
            <person name="Thauer R."/>
            <person name="Vorhoelter F.-J."/>
            <person name="Weidner S."/>
            <person name="Puehler A."/>
            <person name="Reinhold-Hurek B."/>
            <person name="Kaiser O."/>
            <person name="Goesmann A."/>
        </authorList>
    </citation>
    <scope>NUCLEOTIDE SEQUENCE [LARGE SCALE GENOMIC DNA]</scope>
    <source>
        <strain evidence="3 4">BH72</strain>
    </source>
</reference>
<accession>A1K4Y4</accession>
<protein>
    <submittedName>
        <fullName evidence="3">Conserved hypothetical secreted protein</fullName>
    </submittedName>
</protein>
<dbReference type="KEGG" id="aoa:dqs_1387"/>
<gene>
    <name evidence="3" type="ordered locus">azo1272</name>
</gene>
<dbReference type="PANTHER" id="PTHR36698">
    <property type="entry name" value="BLL5892 PROTEIN"/>
    <property type="match status" value="1"/>
</dbReference>
<dbReference type="AlphaFoldDB" id="A1K4Y4"/>
<feature type="domain" description="Mce/MlaD" evidence="2">
    <location>
        <begin position="42"/>
        <end position="115"/>
    </location>
</feature>
<evidence type="ECO:0000313" key="3">
    <source>
        <dbReference type="EMBL" id="CAL93889.1"/>
    </source>
</evidence>
<dbReference type="Pfam" id="PF02470">
    <property type="entry name" value="MlaD"/>
    <property type="match status" value="1"/>
</dbReference>
<dbReference type="RefSeq" id="WP_011765005.1">
    <property type="nucleotide sequence ID" value="NC_008702.1"/>
</dbReference>
<dbReference type="KEGG" id="azo:azo1272"/>
<keyword evidence="1" id="KW-0175">Coiled coil</keyword>
<dbReference type="InterPro" id="IPR003399">
    <property type="entry name" value="Mce/MlaD"/>
</dbReference>
<keyword evidence="4" id="KW-1185">Reference proteome</keyword>
<dbReference type="PANTHER" id="PTHR36698:SF2">
    <property type="entry name" value="MCE_MLAD DOMAIN-CONTAINING PROTEIN"/>
    <property type="match status" value="1"/>
</dbReference>
<dbReference type="EMBL" id="AM406670">
    <property type="protein sequence ID" value="CAL93889.1"/>
    <property type="molecule type" value="Genomic_DNA"/>
</dbReference>
<evidence type="ECO:0000256" key="1">
    <source>
        <dbReference type="SAM" id="Coils"/>
    </source>
</evidence>
<dbReference type="STRING" id="62928.azo1272"/>